<dbReference type="Proteomes" id="UP001271640">
    <property type="component" value="Unassembled WGS sequence"/>
</dbReference>
<dbReference type="Gene3D" id="2.60.200.20">
    <property type="match status" value="1"/>
</dbReference>
<dbReference type="EMBL" id="VCDP01000010">
    <property type="protein sequence ID" value="MDX7998294.1"/>
    <property type="molecule type" value="Genomic_DNA"/>
</dbReference>
<evidence type="ECO:0000259" key="2">
    <source>
        <dbReference type="Pfam" id="PF00498"/>
    </source>
</evidence>
<evidence type="ECO:0000259" key="3">
    <source>
        <dbReference type="Pfam" id="PF20232"/>
    </source>
</evidence>
<evidence type="ECO:0000256" key="1">
    <source>
        <dbReference type="SAM" id="MobiDB-lite"/>
    </source>
</evidence>
<feature type="compositionally biased region" description="Low complexity" evidence="1">
    <location>
        <begin position="153"/>
        <end position="171"/>
    </location>
</feature>
<evidence type="ECO:0000313" key="5">
    <source>
        <dbReference type="Proteomes" id="UP001271640"/>
    </source>
</evidence>
<gene>
    <name evidence="4" type="primary">tagH</name>
    <name evidence="4" type="ORF">FE394_03560</name>
</gene>
<dbReference type="InterPro" id="IPR046883">
    <property type="entry name" value="T6SS_FHA_C"/>
</dbReference>
<dbReference type="Pfam" id="PF00498">
    <property type="entry name" value="FHA"/>
    <property type="match status" value="1"/>
</dbReference>
<name>A0ABU4SI12_9GAMM</name>
<feature type="region of interest" description="Disordered" evidence="1">
    <location>
        <begin position="137"/>
        <end position="181"/>
    </location>
</feature>
<sequence>MMRFSIVKNSGTNQPSQLSYDFSPPGGTIGRSTDNNWILPDEELAIARLQAVVSITADGECRINNQGSASEILLNMIPLAPERQVEIRDGDRLDIGSYQIKVMNIDKTPLSPLNRNQPENSNGIWDDLEQILAASDTFSSQEKPPATQEKEWNNNNPPVNHSPVNHSPVNPLVKESQHRERNPIDPLTQIERTTDLESLQLRPTDPMSMFNSDTTFQQENILNDHTPTTLLQRDKQYEHQDDDKKEIDPLVLFSDKHTQHAKDKDDDLFNQILDNAVPLNSLHDATTSESQWVPEFQATEENIKETARTPDQRINNHHEPHNHQTHEVKLEEQPEGKLLAALLDGMGLKDLHRLQFDEQFMYQLGRLVSQLSQGIISLNATRNLLKRKLDVETDMVRILPDLHNPFKLLPSAQSVLAMILSGHMPGFMPLEEATRDILTELQAHQLGMVAGMRTTAADILHLFNPAILEQTAQDDGYLSRLSFSSTNKAFMWDYFTKYYRAKTGQFEHDSALFSDNFLQAYDAEVERYKNSQSRTPK</sequence>
<dbReference type="InterPro" id="IPR008984">
    <property type="entry name" value="SMAD_FHA_dom_sf"/>
</dbReference>
<reference evidence="5" key="1">
    <citation type="journal article" date="2024" name="Toxins">
        <title>Genome Sequence Analysis of Native Xenorhabdus Strains Isolated from Entomopathogenic Nematodes in Argentina.</title>
        <authorList>
            <person name="Palma L."/>
            <person name="Frizzo L."/>
            <person name="Kaiser S."/>
            <person name="Berry C."/>
            <person name="Caballero P."/>
            <person name="Bode H.B."/>
            <person name="Del Valle E.E."/>
        </authorList>
    </citation>
    <scope>NUCLEOTIDE SEQUENCE [LARGE SCALE GENOMIC DNA]</scope>
    <source>
        <strain evidence="5">Reich</strain>
    </source>
</reference>
<accession>A0ABU4SI12</accession>
<protein>
    <submittedName>
        <fullName evidence="4">Type VI secretion system-associated FHA domain protein TagH</fullName>
    </submittedName>
</protein>
<dbReference type="InterPro" id="IPR000253">
    <property type="entry name" value="FHA_dom"/>
</dbReference>
<evidence type="ECO:0000313" key="4">
    <source>
        <dbReference type="EMBL" id="MDX7998294.1"/>
    </source>
</evidence>
<dbReference type="SUPFAM" id="SSF49879">
    <property type="entry name" value="SMAD/FHA domain"/>
    <property type="match status" value="1"/>
</dbReference>
<dbReference type="InterPro" id="IPR017735">
    <property type="entry name" value="T6SS_FHA"/>
</dbReference>
<feature type="domain" description="FHA" evidence="2">
    <location>
        <begin position="28"/>
        <end position="96"/>
    </location>
</feature>
<dbReference type="Pfam" id="PF20232">
    <property type="entry name" value="T6SS_FHA_C"/>
    <property type="match status" value="1"/>
</dbReference>
<feature type="compositionally biased region" description="Polar residues" evidence="1">
    <location>
        <begin position="7"/>
        <end position="20"/>
    </location>
</feature>
<dbReference type="NCBIfam" id="TIGR03354">
    <property type="entry name" value="VI_FHA"/>
    <property type="match status" value="1"/>
</dbReference>
<feature type="region of interest" description="Disordered" evidence="1">
    <location>
        <begin position="1"/>
        <end position="26"/>
    </location>
</feature>
<comment type="caution">
    <text evidence="4">The sequence shown here is derived from an EMBL/GenBank/DDBJ whole genome shotgun (WGS) entry which is preliminary data.</text>
</comment>
<proteinExistence type="predicted"/>
<feature type="domain" description="Type VI secretion system FHA" evidence="3">
    <location>
        <begin position="345"/>
        <end position="523"/>
    </location>
</feature>
<organism evidence="4 5">
    <name type="scientific">Xenorhabdus littoralis</name>
    <dbReference type="NCBI Taxonomy" id="2582835"/>
    <lineage>
        <taxon>Bacteria</taxon>
        <taxon>Pseudomonadati</taxon>
        <taxon>Pseudomonadota</taxon>
        <taxon>Gammaproteobacteria</taxon>
        <taxon>Enterobacterales</taxon>
        <taxon>Morganellaceae</taxon>
        <taxon>Xenorhabdus</taxon>
    </lineage>
</organism>
<dbReference type="CDD" id="cd00060">
    <property type="entry name" value="FHA"/>
    <property type="match status" value="1"/>
</dbReference>
<keyword evidence="5" id="KW-1185">Reference proteome</keyword>